<feature type="binding site" evidence="15">
    <location>
        <begin position="567"/>
        <end position="572"/>
    </location>
    <ligand>
        <name>GTP</name>
        <dbReference type="ChEBI" id="CHEBI:37565"/>
    </ligand>
</feature>
<feature type="domain" description="Tyrosine-protein phosphatase" evidence="17">
    <location>
        <begin position="24"/>
        <end position="193"/>
    </location>
</feature>
<evidence type="ECO:0000313" key="20">
    <source>
        <dbReference type="RefSeq" id="XP_033169221.1"/>
    </source>
</evidence>
<evidence type="ECO:0000259" key="17">
    <source>
        <dbReference type="PROSITE" id="PS50054"/>
    </source>
</evidence>
<comment type="catalytic activity">
    <reaction evidence="11">
        <text>a 5'-end diphospho-ribonucleoside in mRNA + GTP + H(+) = a 5'-end (5'-triphosphoguanosine)-ribonucleoside in mRNA + diphosphate</text>
        <dbReference type="Rhea" id="RHEA:67012"/>
        <dbReference type="Rhea" id="RHEA-COMP:17165"/>
        <dbReference type="Rhea" id="RHEA-COMP:17166"/>
        <dbReference type="ChEBI" id="CHEBI:15378"/>
        <dbReference type="ChEBI" id="CHEBI:33019"/>
        <dbReference type="ChEBI" id="CHEBI:37565"/>
        <dbReference type="ChEBI" id="CHEBI:167616"/>
        <dbReference type="ChEBI" id="CHEBI:167617"/>
        <dbReference type="EC" id="2.7.7.50"/>
    </reaction>
    <physiologicalReaction direction="left-to-right" evidence="11">
        <dbReference type="Rhea" id="RHEA:67013"/>
    </physiologicalReaction>
</comment>
<sequence length="651" mass="74778">MALTNRDRERGSGPLPNRWLYCPRKSDTIIAERFLAFKTPLSSKFHDKMPIECTFQPEMLFEYCKTLKVKLGLWVDLTNTKRFYDRSAVEELGAKYIKLQCRGHGDAPSLEQTHSFIEIVDNFINERPFDVIAVHCTHGFNRTGFLIVCYMVERLDCSVSAALAIFASARPPGIYKQDYVNELYKRYEDTNVAPAAPEQPNWCIDYDDGNGDGFVQDNSSSTSQQAGEQDDDAEEVDGEDAGGDCDASTSDGQPRKKRRREMIIKNATFMAGVPGVRQVSDQPRLGDLQRKVQDWCDWKKNGFPGAQPVSMDRENIKRLSEIPYRVSWKADGTRYMMLIDGKDEVYFFDRNHSCFQVENVTFVESRNLNEHLDGTLVDGEMVLDKIGETVTPRYLIYDIVRLSNRDVREEPFYPNRLDYIKTEVIGPRILGMKHGIINQRLQAFSVRGKDFWDIWMSARLLGEKFSRTLAHEPDGLIFQPSKQPYTAGTCFDVFKWKPHELNSVDFRLKIITERGEGLLTKKVGFLYVGGRDAPYGRMQKLTKETRELDNRIVECTMNQFGNWEFMRERTDKKNPNSYTTARSVEDSIRHPVTKEYLLNFIASSGYRSDHAMMPPPINSHNPTQNHNHNHFYAQGNGHHQGRPCVNPTLGN</sequence>
<keyword evidence="2 12" id="KW-0507">mRNA processing</keyword>
<dbReference type="GO" id="GO:0004484">
    <property type="term" value="F:mRNA guanylyltransferase activity"/>
    <property type="evidence" value="ECO:0007669"/>
    <property type="project" value="UniProtKB-UniRule"/>
</dbReference>
<dbReference type="InterPro" id="IPR017074">
    <property type="entry name" value="mRNA_cap_enz_bifunc"/>
</dbReference>
<dbReference type="EC" id="2.7.7.50" evidence="12"/>
<keyword evidence="19" id="KW-1185">Reference proteome</keyword>
<dbReference type="EC" id="3.6.1.74" evidence="12"/>
<dbReference type="Gene3D" id="3.30.1490.430">
    <property type="match status" value="1"/>
</dbReference>
<dbReference type="GO" id="GO:0140818">
    <property type="term" value="F:mRNA 5'-triphosphate monophosphatase activity"/>
    <property type="evidence" value="ECO:0007669"/>
    <property type="project" value="UniProtKB-EC"/>
</dbReference>
<evidence type="ECO:0000256" key="13">
    <source>
        <dbReference type="PIRSR" id="PIRSR036958-1"/>
    </source>
</evidence>
<dbReference type="GO" id="GO:0005634">
    <property type="term" value="C:nucleus"/>
    <property type="evidence" value="ECO:0007669"/>
    <property type="project" value="UniProtKB-SubCell"/>
</dbReference>
<keyword evidence="4 12" id="KW-0548">Nucleotidyltransferase</keyword>
<dbReference type="InterPro" id="IPR013846">
    <property type="entry name" value="mRNA_cap_enzyme_C"/>
</dbReference>
<dbReference type="Gene3D" id="3.30.470.30">
    <property type="entry name" value="DNA ligase/mRNA capping enzyme"/>
    <property type="match status" value="1"/>
</dbReference>
<reference evidence="20" key="1">
    <citation type="submission" date="2025-08" db="UniProtKB">
        <authorList>
            <consortium name="RefSeq"/>
        </authorList>
    </citation>
    <scope>IDENTIFICATION</scope>
    <source>
        <strain evidence="20">Mau12</strain>
        <tissue evidence="20">Whole Body</tissue>
    </source>
</reference>
<dbReference type="GO" id="GO:0006370">
    <property type="term" value="P:7-methylguanosine mRNA capping"/>
    <property type="evidence" value="ECO:0007669"/>
    <property type="project" value="UniProtKB-UniRule"/>
</dbReference>
<dbReference type="GO" id="GO:0004651">
    <property type="term" value="F:polynucleotide 5'-phosphatase activity"/>
    <property type="evidence" value="ECO:0007669"/>
    <property type="project" value="UniProtKB-UniRule"/>
</dbReference>
<comment type="subcellular location">
    <subcellularLocation>
        <location evidence="1 12">Nucleus</location>
    </subcellularLocation>
</comment>
<name>A0A6P8L1C7_DROMA</name>
<dbReference type="RefSeq" id="XP_033169221.1">
    <property type="nucleotide sequence ID" value="XM_033313330.1"/>
</dbReference>
<dbReference type="FunFam" id="2.40.50.140:FF:000291">
    <property type="entry name" value="mRNA-capping enzyme"/>
    <property type="match status" value="1"/>
</dbReference>
<feature type="binding site" evidence="15">
    <location>
        <position position="350"/>
    </location>
    <ligand>
        <name>GTP</name>
        <dbReference type="ChEBI" id="CHEBI:37565"/>
    </ligand>
</feature>
<dbReference type="PROSITE" id="PS00383">
    <property type="entry name" value="TYR_PHOSPHATASE_1"/>
    <property type="match status" value="1"/>
</dbReference>
<evidence type="ECO:0000313" key="19">
    <source>
        <dbReference type="Proteomes" id="UP000515162"/>
    </source>
</evidence>
<dbReference type="InterPro" id="IPR000340">
    <property type="entry name" value="Dual-sp_phosphatase_cat-dom"/>
</dbReference>
<evidence type="ECO:0000256" key="16">
    <source>
        <dbReference type="SAM" id="MobiDB-lite"/>
    </source>
</evidence>
<dbReference type="FunFam" id="3.30.470.30:FF:000040">
    <property type="entry name" value="mRNA-capping enzyme"/>
    <property type="match status" value="1"/>
</dbReference>
<evidence type="ECO:0000256" key="9">
    <source>
        <dbReference type="ARBA" id="ARBA00023134"/>
    </source>
</evidence>
<dbReference type="InterPro" id="IPR000387">
    <property type="entry name" value="Tyr_Pase_dom"/>
</dbReference>
<dbReference type="PIRSF" id="PIRSF036958">
    <property type="entry name" value="mRNA_capping_HCE"/>
    <property type="match status" value="1"/>
</dbReference>
<feature type="active site" description="N6-GMP-lysine intermediate" evidence="14">
    <location>
        <position position="329"/>
    </location>
</feature>
<dbReference type="GeneID" id="117146791"/>
<evidence type="ECO:0000256" key="4">
    <source>
        <dbReference type="ARBA" id="ARBA00022695"/>
    </source>
</evidence>
<feature type="binding site" evidence="15">
    <location>
        <position position="334"/>
    </location>
    <ligand>
        <name>GTP</name>
        <dbReference type="ChEBI" id="CHEBI:37565"/>
    </ligand>
</feature>
<dbReference type="GO" id="GO:0005525">
    <property type="term" value="F:GTP binding"/>
    <property type="evidence" value="ECO:0007669"/>
    <property type="project" value="UniProtKB-UniRule"/>
</dbReference>
<comment type="similarity">
    <text evidence="12">In the N-terminal section; belongs to the non-receptor class of the protein-tyrosine phosphatase family.</text>
</comment>
<dbReference type="GO" id="GO:0005524">
    <property type="term" value="F:ATP binding"/>
    <property type="evidence" value="ECO:0007669"/>
    <property type="project" value="InterPro"/>
</dbReference>
<dbReference type="InterPro" id="IPR012340">
    <property type="entry name" value="NA-bd_OB-fold"/>
</dbReference>
<feature type="domain" description="Tyrosine specific protein phosphatases" evidence="18">
    <location>
        <begin position="114"/>
        <end position="181"/>
    </location>
</feature>
<feature type="region of interest" description="Disordered" evidence="16">
    <location>
        <begin position="618"/>
        <end position="651"/>
    </location>
</feature>
<dbReference type="CDD" id="cd17664">
    <property type="entry name" value="Mce1_N"/>
    <property type="match status" value="1"/>
</dbReference>
<evidence type="ECO:0000256" key="2">
    <source>
        <dbReference type="ARBA" id="ARBA00022664"/>
    </source>
</evidence>
<feature type="compositionally biased region" description="Acidic residues" evidence="16">
    <location>
        <begin position="228"/>
        <end position="243"/>
    </location>
</feature>
<evidence type="ECO:0000256" key="6">
    <source>
        <dbReference type="ARBA" id="ARBA00022801"/>
    </source>
</evidence>
<dbReference type="CDD" id="cd07895">
    <property type="entry name" value="Adenylation_mRNA_capping"/>
    <property type="match status" value="1"/>
</dbReference>
<dbReference type="GO" id="GO:0004721">
    <property type="term" value="F:phosphoprotein phosphatase activity"/>
    <property type="evidence" value="ECO:0007669"/>
    <property type="project" value="UniProtKB-UniRule"/>
</dbReference>
<keyword evidence="10 12" id="KW-0539">Nucleus</keyword>
<dbReference type="Gene3D" id="2.40.50.140">
    <property type="entry name" value="Nucleic acid-binding proteins"/>
    <property type="match status" value="1"/>
</dbReference>
<keyword evidence="3 12" id="KW-0808">Transferase</keyword>
<evidence type="ECO:0000256" key="3">
    <source>
        <dbReference type="ARBA" id="ARBA00022679"/>
    </source>
</evidence>
<dbReference type="PROSITE" id="PS50056">
    <property type="entry name" value="TYR_PHOSPHATASE_2"/>
    <property type="match status" value="1"/>
</dbReference>
<protein>
    <recommendedName>
        <fullName evidence="12">mRNA-capping enzyme</fullName>
    </recommendedName>
    <domain>
        <recommendedName>
            <fullName evidence="12">mRNA 5'-triphosphate monophosphatase</fullName>
            <ecNumber evidence="12">3.6.1.74</ecNumber>
        </recommendedName>
        <alternativeName>
            <fullName evidence="12">mRNA 5'-phosphatase</fullName>
        </alternativeName>
    </domain>
    <domain>
        <recommendedName>
            <fullName evidence="12">mRNA guanylyltransferase</fullName>
            <ecNumber evidence="12">2.7.7.50</ecNumber>
        </recommendedName>
        <alternativeName>
            <fullName evidence="12">GTP--RNA guanylyltransferase</fullName>
            <shortName evidence="12">GTase</shortName>
        </alternativeName>
    </domain>
</protein>
<accession>A0A6P8L1C7</accession>
<feature type="active site" description="Phosphocysteine intermediate" evidence="13">
    <location>
        <position position="136"/>
    </location>
</feature>
<dbReference type="AlphaFoldDB" id="A0A6P8L1C7"/>
<feature type="region of interest" description="Disordered" evidence="16">
    <location>
        <begin position="213"/>
        <end position="258"/>
    </location>
</feature>
<comment type="similarity">
    <text evidence="12">In the C-terminal section; belongs to the eukaryotic GTase family.</text>
</comment>
<evidence type="ECO:0000256" key="5">
    <source>
        <dbReference type="ARBA" id="ARBA00022741"/>
    </source>
</evidence>
<comment type="catalytic activity">
    <reaction evidence="12">
        <text>a 5'-end triphospho-ribonucleoside in mRNA + H2O = a 5'-end diphospho-ribonucleoside in mRNA + phosphate + H(+)</text>
        <dbReference type="Rhea" id="RHEA:67004"/>
        <dbReference type="Rhea" id="RHEA-COMP:17164"/>
        <dbReference type="Rhea" id="RHEA-COMP:17165"/>
        <dbReference type="ChEBI" id="CHEBI:15377"/>
        <dbReference type="ChEBI" id="CHEBI:15378"/>
        <dbReference type="ChEBI" id="CHEBI:43474"/>
        <dbReference type="ChEBI" id="CHEBI:167616"/>
        <dbReference type="ChEBI" id="CHEBI:167618"/>
        <dbReference type="EC" id="3.6.1.74"/>
    </reaction>
</comment>
<evidence type="ECO:0000256" key="11">
    <source>
        <dbReference type="ARBA" id="ARBA00044624"/>
    </source>
</evidence>
<dbReference type="FunFam" id="3.90.190.10:FF:000040">
    <property type="entry name" value="mRNA-capping enzyme"/>
    <property type="match status" value="1"/>
</dbReference>
<evidence type="ECO:0000259" key="18">
    <source>
        <dbReference type="PROSITE" id="PS50056"/>
    </source>
</evidence>
<evidence type="ECO:0000256" key="8">
    <source>
        <dbReference type="ARBA" id="ARBA00023042"/>
    </source>
</evidence>
<feature type="binding site" evidence="15">
    <location>
        <begin position="495"/>
        <end position="497"/>
    </location>
    <ligand>
        <name>GTP</name>
        <dbReference type="ChEBI" id="CHEBI:37565"/>
    </ligand>
</feature>
<dbReference type="InterPro" id="IPR029021">
    <property type="entry name" value="Prot-tyrosine_phosphatase-like"/>
</dbReference>
<dbReference type="InterPro" id="IPR020422">
    <property type="entry name" value="TYR_PHOSPHATASE_DUAL_dom"/>
</dbReference>
<dbReference type="Pfam" id="PF03919">
    <property type="entry name" value="mRNA_cap_C"/>
    <property type="match status" value="1"/>
</dbReference>
<dbReference type="SUPFAM" id="SSF52799">
    <property type="entry name" value="(Phosphotyrosine protein) phosphatases II"/>
    <property type="match status" value="1"/>
</dbReference>
<dbReference type="Gene3D" id="3.90.190.10">
    <property type="entry name" value="Protein tyrosine phosphatase superfamily"/>
    <property type="match status" value="1"/>
</dbReference>
<feature type="binding site" evidence="15">
    <location>
        <begin position="378"/>
        <end position="380"/>
    </location>
    <ligand>
        <name>GTP</name>
        <dbReference type="ChEBI" id="CHEBI:37565"/>
    </ligand>
</feature>
<keyword evidence="5 12" id="KW-0547">Nucleotide-binding</keyword>
<dbReference type="InterPro" id="IPR051029">
    <property type="entry name" value="mRNA_Capping_Enz/RNA_Phosphat"/>
</dbReference>
<dbReference type="PROSITE" id="PS50054">
    <property type="entry name" value="TYR_PHOSPHATASE_DUAL"/>
    <property type="match status" value="1"/>
</dbReference>
<evidence type="ECO:0000256" key="10">
    <source>
        <dbReference type="ARBA" id="ARBA00023242"/>
    </source>
</evidence>
<keyword evidence="8 12" id="KW-0506">mRNA capping</keyword>
<evidence type="ECO:0000256" key="1">
    <source>
        <dbReference type="ARBA" id="ARBA00004123"/>
    </source>
</evidence>
<comment type="function">
    <text evidence="12">Bifunctional mRNA-capping enzyme exhibiting RNA 5'-triphosphate monophosphatase activity in the N-terminal part and mRNA guanylyltransferase activity in the C-terminal part. Catalyzes the first two steps of cap formation: by removing the gamma-phosphate from the 5'-triphosphate end of nascent mRNA to yield a diphosphate end, and by transferring the GMP moiety of GTP to the 5'-diphosphate terminus of RNA via a covalent enzyme-GMP reaction intermediate.</text>
</comment>
<gene>
    <name evidence="20" type="primary">LOC117146791</name>
</gene>
<dbReference type="CTD" id="32379"/>
<dbReference type="SUPFAM" id="SSF50249">
    <property type="entry name" value="Nucleic acid-binding proteins"/>
    <property type="match status" value="1"/>
</dbReference>
<proteinExistence type="inferred from homology"/>
<organism evidence="19 20">
    <name type="scientific">Drosophila mauritiana</name>
    <name type="common">Fruit fly</name>
    <dbReference type="NCBI Taxonomy" id="7226"/>
    <lineage>
        <taxon>Eukaryota</taxon>
        <taxon>Metazoa</taxon>
        <taxon>Ecdysozoa</taxon>
        <taxon>Arthropoda</taxon>
        <taxon>Hexapoda</taxon>
        <taxon>Insecta</taxon>
        <taxon>Pterygota</taxon>
        <taxon>Neoptera</taxon>
        <taxon>Endopterygota</taxon>
        <taxon>Diptera</taxon>
        <taxon>Brachycera</taxon>
        <taxon>Muscomorpha</taxon>
        <taxon>Ephydroidea</taxon>
        <taxon>Drosophilidae</taxon>
        <taxon>Drosophila</taxon>
        <taxon>Sophophora</taxon>
    </lineage>
</organism>
<dbReference type="Proteomes" id="UP000515162">
    <property type="component" value="Chromosome X"/>
</dbReference>
<evidence type="ECO:0000256" key="15">
    <source>
        <dbReference type="PIRSR" id="PIRSR036958-3"/>
    </source>
</evidence>
<dbReference type="PANTHER" id="PTHR10367:SF17">
    <property type="entry name" value="MRNA-CAPPING ENZYME"/>
    <property type="match status" value="1"/>
</dbReference>
<dbReference type="PANTHER" id="PTHR10367">
    <property type="entry name" value="MRNA-CAPPING ENZYME"/>
    <property type="match status" value="1"/>
</dbReference>
<dbReference type="Pfam" id="PF00782">
    <property type="entry name" value="DSPc"/>
    <property type="match status" value="1"/>
</dbReference>
<evidence type="ECO:0000256" key="14">
    <source>
        <dbReference type="PIRSR" id="PIRSR036958-2"/>
    </source>
</evidence>
<dbReference type="SUPFAM" id="SSF56091">
    <property type="entry name" value="DNA ligase/mRNA capping enzyme, catalytic domain"/>
    <property type="match status" value="1"/>
</dbReference>
<dbReference type="InterPro" id="IPR001339">
    <property type="entry name" value="mRNA_cap_enzyme_adenylation"/>
</dbReference>
<keyword evidence="7" id="KW-0904">Protein phosphatase</keyword>
<evidence type="ECO:0000256" key="12">
    <source>
        <dbReference type="PIRNR" id="PIRNR036958"/>
    </source>
</evidence>
<dbReference type="InterPro" id="IPR016130">
    <property type="entry name" value="Tyr_Pase_AS"/>
</dbReference>
<dbReference type="Pfam" id="PF01331">
    <property type="entry name" value="mRNA_cap_enzyme"/>
    <property type="match status" value="1"/>
</dbReference>
<keyword evidence="6 12" id="KW-0378">Hydrolase</keyword>
<evidence type="ECO:0000256" key="7">
    <source>
        <dbReference type="ARBA" id="ARBA00022912"/>
    </source>
</evidence>
<keyword evidence="9 12" id="KW-0342">GTP-binding</keyword>